<evidence type="ECO:0000313" key="3">
    <source>
        <dbReference type="EMBL" id="MET3867125.1"/>
    </source>
</evidence>
<dbReference type="PRINTS" id="PR00081">
    <property type="entry name" value="GDHRDH"/>
</dbReference>
<dbReference type="Gene3D" id="3.40.50.720">
    <property type="entry name" value="NAD(P)-binding Rossmann-like Domain"/>
    <property type="match status" value="1"/>
</dbReference>
<dbReference type="InterPro" id="IPR002347">
    <property type="entry name" value="SDR_fam"/>
</dbReference>
<dbReference type="InterPro" id="IPR036291">
    <property type="entry name" value="NAD(P)-bd_dom_sf"/>
</dbReference>
<dbReference type="SUPFAM" id="SSF51735">
    <property type="entry name" value="NAD(P)-binding Rossmann-fold domains"/>
    <property type="match status" value="1"/>
</dbReference>
<gene>
    <name evidence="3" type="ORF">ABIC20_004434</name>
</gene>
<dbReference type="EMBL" id="JBEPNW010000002">
    <property type="protein sequence ID" value="MET3867125.1"/>
    <property type="molecule type" value="Genomic_DNA"/>
</dbReference>
<proteinExistence type="inferred from homology"/>
<evidence type="ECO:0000313" key="4">
    <source>
        <dbReference type="Proteomes" id="UP001549119"/>
    </source>
</evidence>
<keyword evidence="2" id="KW-0560">Oxidoreductase</keyword>
<dbReference type="Pfam" id="PF00106">
    <property type="entry name" value="adh_short"/>
    <property type="match status" value="1"/>
</dbReference>
<reference evidence="3 4" key="1">
    <citation type="submission" date="2024-06" db="EMBL/GenBank/DDBJ databases">
        <title>Genomics of switchgrass bacterial isolates.</title>
        <authorList>
            <person name="Shade A."/>
        </authorList>
    </citation>
    <scope>NUCLEOTIDE SEQUENCE [LARGE SCALE GENOMIC DNA]</scope>
    <source>
        <strain evidence="3 4">PvP084</strain>
    </source>
</reference>
<comment type="similarity">
    <text evidence="1">Belongs to the short-chain dehydrogenases/reductases (SDR) family.</text>
</comment>
<keyword evidence="4" id="KW-1185">Reference proteome</keyword>
<dbReference type="PANTHER" id="PTHR24320:SF274">
    <property type="entry name" value="CHAIN DEHYDROGENASE, PUTATIVE (AFU_ORTHOLOGUE AFUA_4G00440)-RELATED"/>
    <property type="match status" value="1"/>
</dbReference>
<dbReference type="Proteomes" id="UP001549119">
    <property type="component" value="Unassembled WGS sequence"/>
</dbReference>
<accession>A0ABV2NKV9</accession>
<evidence type="ECO:0000256" key="1">
    <source>
        <dbReference type="ARBA" id="ARBA00006484"/>
    </source>
</evidence>
<dbReference type="PANTHER" id="PTHR24320">
    <property type="entry name" value="RETINOL DEHYDROGENASE"/>
    <property type="match status" value="1"/>
</dbReference>
<name>A0ABV2NKV9_9HYPH</name>
<protein>
    <submittedName>
        <fullName evidence="3">NAD(P)-dependent dehydrogenase (Short-subunit alcohol dehydrogenase family)</fullName>
    </submittedName>
</protein>
<organism evidence="3 4">
    <name type="scientific">Methylobacterium radiotolerans</name>
    <dbReference type="NCBI Taxonomy" id="31998"/>
    <lineage>
        <taxon>Bacteria</taxon>
        <taxon>Pseudomonadati</taxon>
        <taxon>Pseudomonadota</taxon>
        <taxon>Alphaproteobacteria</taxon>
        <taxon>Hyphomicrobiales</taxon>
        <taxon>Methylobacteriaceae</taxon>
        <taxon>Methylobacterium</taxon>
    </lineage>
</organism>
<sequence>MARILITGSSTGLGLMAGQLLIAQGHTVVLHGKDGARSDAAMAAAPGAADVVTGDLASQRQTHDLAAQANRLGRFDAVIHNAGIGYREPARIETEDGLPHVFAVNTMAPYLLTALIERPSRLIYLSSGLHRGAGTGLDDLPWRKRRWQGLPAYAESKLHDVLLAFAMARQWPDVLSNALEPGWVATRMGGAGAPDDLAKAHLTQAWLAASDEPLARSTGRYFFHQVMREADPAARDVSLQDALLDACQRFSGIAIPRGPIATSPVGWSRA</sequence>
<evidence type="ECO:0000256" key="2">
    <source>
        <dbReference type="ARBA" id="ARBA00023002"/>
    </source>
</evidence>
<dbReference type="RefSeq" id="WP_209650768.1">
    <property type="nucleotide sequence ID" value="NZ_JBEPNV010000001.1"/>
</dbReference>
<comment type="caution">
    <text evidence="3">The sequence shown here is derived from an EMBL/GenBank/DDBJ whole genome shotgun (WGS) entry which is preliminary data.</text>
</comment>